<organism evidence="2 3">
    <name type="scientific">Heterodera trifolii</name>
    <dbReference type="NCBI Taxonomy" id="157864"/>
    <lineage>
        <taxon>Eukaryota</taxon>
        <taxon>Metazoa</taxon>
        <taxon>Ecdysozoa</taxon>
        <taxon>Nematoda</taxon>
        <taxon>Chromadorea</taxon>
        <taxon>Rhabditida</taxon>
        <taxon>Tylenchina</taxon>
        <taxon>Tylenchomorpha</taxon>
        <taxon>Tylenchoidea</taxon>
        <taxon>Heteroderidae</taxon>
        <taxon>Heteroderinae</taxon>
        <taxon>Heterodera</taxon>
    </lineage>
</organism>
<feature type="transmembrane region" description="Helical" evidence="1">
    <location>
        <begin position="107"/>
        <end position="129"/>
    </location>
</feature>
<dbReference type="Pfam" id="PF10321">
    <property type="entry name" value="7TM_GPCR_Srt"/>
    <property type="match status" value="1"/>
</dbReference>
<keyword evidence="3" id="KW-1185">Reference proteome</keyword>
<comment type="caution">
    <text evidence="2">The sequence shown here is derived from an EMBL/GenBank/DDBJ whole genome shotgun (WGS) entry which is preliminary data.</text>
</comment>
<sequence length="343" mass="39227">MEFFFFDPIKFGRFYNCSSYDVSMVPLDRRQKPLVGALTIALGTILTCLYLPCLFALSRPKLIRQPCYQLMFFLGLVNVTELCAAAICAGAFAIFGTVFCSQPTFMFWHGVLGTGLFFTELMTSCSLALNRLLNFYNVLLAERFFGGLKTLFWILLFLALTFWVSFWDPPHIYNPILNSFIQIPHYGYIELDTESEAFLFPLWPRYFSVAILCLTTLIYSAFLAIYISKRKQVITIGMDKKDKSVFVQVLWLSLLSFSVNLAYTFDREASNLSFGQFIVPFYTYGFILYQGSPPVIYLLLNKTIRRELNLDNTPTVHPIGITNVKPFPISVNVSKNGMMIPVK</sequence>
<proteinExistence type="predicted"/>
<feature type="transmembrane region" description="Helical" evidence="1">
    <location>
        <begin position="70"/>
        <end position="95"/>
    </location>
</feature>
<dbReference type="AlphaFoldDB" id="A0ABD2IRY6"/>
<gene>
    <name evidence="2" type="ORF">niasHT_035666</name>
</gene>
<feature type="transmembrane region" description="Helical" evidence="1">
    <location>
        <begin position="277"/>
        <end position="300"/>
    </location>
</feature>
<dbReference type="SUPFAM" id="SSF81321">
    <property type="entry name" value="Family A G protein-coupled receptor-like"/>
    <property type="match status" value="1"/>
</dbReference>
<protein>
    <submittedName>
        <fullName evidence="2">Uncharacterized protein</fullName>
    </submittedName>
</protein>
<name>A0ABD2IRY6_9BILA</name>
<keyword evidence="1" id="KW-0472">Membrane</keyword>
<dbReference type="Proteomes" id="UP001620626">
    <property type="component" value="Unassembled WGS sequence"/>
</dbReference>
<accession>A0ABD2IRY6</accession>
<dbReference type="PANTHER" id="PTHR23021">
    <property type="entry name" value="SERPENTINE RECEPTOR, CLASS T"/>
    <property type="match status" value="1"/>
</dbReference>
<keyword evidence="1" id="KW-0812">Transmembrane</keyword>
<evidence type="ECO:0000313" key="3">
    <source>
        <dbReference type="Proteomes" id="UP001620626"/>
    </source>
</evidence>
<feature type="transmembrane region" description="Helical" evidence="1">
    <location>
        <begin position="245"/>
        <end position="265"/>
    </location>
</feature>
<dbReference type="EMBL" id="JBICBT010001168">
    <property type="protein sequence ID" value="KAL3080231.1"/>
    <property type="molecule type" value="Genomic_DNA"/>
</dbReference>
<feature type="transmembrane region" description="Helical" evidence="1">
    <location>
        <begin position="206"/>
        <end position="225"/>
    </location>
</feature>
<keyword evidence="1" id="KW-1133">Transmembrane helix</keyword>
<evidence type="ECO:0000313" key="2">
    <source>
        <dbReference type="EMBL" id="KAL3080231.1"/>
    </source>
</evidence>
<evidence type="ECO:0000256" key="1">
    <source>
        <dbReference type="SAM" id="Phobius"/>
    </source>
</evidence>
<feature type="transmembrane region" description="Helical" evidence="1">
    <location>
        <begin position="150"/>
        <end position="167"/>
    </location>
</feature>
<reference evidence="2 3" key="1">
    <citation type="submission" date="2024-10" db="EMBL/GenBank/DDBJ databases">
        <authorList>
            <person name="Kim D."/>
        </authorList>
    </citation>
    <scope>NUCLEOTIDE SEQUENCE [LARGE SCALE GENOMIC DNA]</scope>
    <source>
        <strain evidence="2">BH-2024</strain>
    </source>
</reference>
<feature type="transmembrane region" description="Helical" evidence="1">
    <location>
        <begin position="34"/>
        <end position="58"/>
    </location>
</feature>
<dbReference type="InterPro" id="IPR019425">
    <property type="entry name" value="7TM_GPCR_serpentine_rcpt_Srt"/>
</dbReference>